<keyword evidence="3" id="KW-1185">Reference proteome</keyword>
<protein>
    <submittedName>
        <fullName evidence="2">ATP-dependent endonuclease</fullName>
    </submittedName>
</protein>
<evidence type="ECO:0000313" key="3">
    <source>
        <dbReference type="Proteomes" id="UP000318717"/>
    </source>
</evidence>
<dbReference type="PANTHER" id="PTHR32182">
    <property type="entry name" value="DNA REPLICATION AND REPAIR PROTEIN RECF"/>
    <property type="match status" value="1"/>
</dbReference>
<feature type="domain" description="OLD protein-like TOPRIM" evidence="1">
    <location>
        <begin position="369"/>
        <end position="433"/>
    </location>
</feature>
<sequence>MQLERIEISGFRGIKRLSLPFEQLTTLIGENTWGKSSLLDALSVALPTDAEPYQFEMRDFHVDYSISHPQTQHLQIVLKLRASSNNEPRSGRYRKIKPAWNERSNGRSEIIYRLSATLEGTKVTTHYAFLNREGIPKQLHHTAKLAQELMILHPVIRLRDSRRFQRIEESPQTNSKIERRIKNTCRRLISNPGLVSKEEMKSSVKTMHDLVDHYFSYKTHMRHDPRALRDGIFTSSSGSKMSLKQFVDQTKDRQTRLLLMGLLNNYLQAKGNTELRRCSRPLLIVEDPEGRLHPTHLARAWALLQMMPMQKILTTNSAVLLGAVPLRSIKRLVRKSDRTEAKYIRPEMLSSDELRRVGFHIRFHRSSALFARCWLLVEGETEVWLFNELAKLCGYDLAAEGVQIVEFAQSGLKSLLKVARAFDIDWHVVTDGDAAGKKYAASVRAMLHGEQERHRLTELPDKDIEHYLYNNGFEKFFRDMVKIPYDHPIPAKKVIVRALKKHAKPDVALAIVEYCETHGDGVVPLLIRWTLKRVISMANGNT</sequence>
<proteinExistence type="predicted"/>
<organism evidence="2 3">
    <name type="scientific">Vibrio inusitatus NBRC 102082</name>
    <dbReference type="NCBI Taxonomy" id="1219070"/>
    <lineage>
        <taxon>Bacteria</taxon>
        <taxon>Pseudomonadati</taxon>
        <taxon>Pseudomonadota</taxon>
        <taxon>Gammaproteobacteria</taxon>
        <taxon>Vibrionales</taxon>
        <taxon>Vibrionaceae</taxon>
        <taxon>Vibrio</taxon>
    </lineage>
</organism>
<name>A0A4Y3HYI5_9VIBR</name>
<comment type="caution">
    <text evidence="2">The sequence shown here is derived from an EMBL/GenBank/DDBJ whole genome shotgun (WGS) entry which is preliminary data.</text>
</comment>
<dbReference type="Gene3D" id="3.40.50.300">
    <property type="entry name" value="P-loop containing nucleotide triphosphate hydrolases"/>
    <property type="match status" value="1"/>
</dbReference>
<dbReference type="InterPro" id="IPR027417">
    <property type="entry name" value="P-loop_NTPase"/>
</dbReference>
<accession>A0A4Y3HYI5</accession>
<dbReference type="RefSeq" id="WP_141346690.1">
    <property type="nucleotide sequence ID" value="NZ_BJLF01000017.1"/>
</dbReference>
<dbReference type="GO" id="GO:0000731">
    <property type="term" value="P:DNA synthesis involved in DNA repair"/>
    <property type="evidence" value="ECO:0007669"/>
    <property type="project" value="TreeGrafter"/>
</dbReference>
<dbReference type="SUPFAM" id="SSF52540">
    <property type="entry name" value="P-loop containing nucleoside triphosphate hydrolases"/>
    <property type="match status" value="1"/>
</dbReference>
<dbReference type="Pfam" id="PF11398">
    <property type="entry name" value="DUF2813"/>
    <property type="match status" value="1"/>
</dbReference>
<gene>
    <name evidence="2" type="ORF">VIN01S_30430</name>
</gene>
<dbReference type="Pfam" id="PF20469">
    <property type="entry name" value="OLD-like_TOPRIM"/>
    <property type="match status" value="1"/>
</dbReference>
<dbReference type="GO" id="GO:0006302">
    <property type="term" value="P:double-strand break repair"/>
    <property type="evidence" value="ECO:0007669"/>
    <property type="project" value="TreeGrafter"/>
</dbReference>
<keyword evidence="2" id="KW-0540">Nuclease</keyword>
<dbReference type="OrthoDB" id="5836727at2"/>
<dbReference type="Gene3D" id="3.40.1360.10">
    <property type="match status" value="1"/>
</dbReference>
<dbReference type="GO" id="GO:0004519">
    <property type="term" value="F:endonuclease activity"/>
    <property type="evidence" value="ECO:0007669"/>
    <property type="project" value="UniProtKB-KW"/>
</dbReference>
<evidence type="ECO:0000313" key="2">
    <source>
        <dbReference type="EMBL" id="GEA52239.1"/>
    </source>
</evidence>
<keyword evidence="2" id="KW-0378">Hydrolase</keyword>
<dbReference type="EMBL" id="BJLF01000017">
    <property type="protein sequence ID" value="GEA52239.1"/>
    <property type="molecule type" value="Genomic_DNA"/>
</dbReference>
<keyword evidence="2" id="KW-0255">Endonuclease</keyword>
<dbReference type="PANTHER" id="PTHR32182:SF19">
    <property type="entry name" value="HOMOLOGY WITH RECF PROTEIN"/>
    <property type="match status" value="1"/>
</dbReference>
<evidence type="ECO:0000259" key="1">
    <source>
        <dbReference type="Pfam" id="PF20469"/>
    </source>
</evidence>
<dbReference type="InterPro" id="IPR022602">
    <property type="entry name" value="DUF2813"/>
</dbReference>
<dbReference type="Proteomes" id="UP000318717">
    <property type="component" value="Unassembled WGS sequence"/>
</dbReference>
<dbReference type="AlphaFoldDB" id="A0A4Y3HYI5"/>
<dbReference type="CDD" id="cd01026">
    <property type="entry name" value="TOPRIM_OLD"/>
    <property type="match status" value="1"/>
</dbReference>
<reference evidence="2 3" key="1">
    <citation type="submission" date="2019-06" db="EMBL/GenBank/DDBJ databases">
        <title>Whole genome shotgun sequence of Vibrio inusitatus NBRC 102082.</title>
        <authorList>
            <person name="Hosoyama A."/>
            <person name="Uohara A."/>
            <person name="Ohji S."/>
            <person name="Ichikawa N."/>
        </authorList>
    </citation>
    <scope>NUCLEOTIDE SEQUENCE [LARGE SCALE GENOMIC DNA]</scope>
    <source>
        <strain evidence="2 3">NBRC 102082</strain>
    </source>
</reference>
<dbReference type="InterPro" id="IPR034139">
    <property type="entry name" value="TOPRIM_OLD"/>
</dbReference>